<feature type="compositionally biased region" description="Basic and acidic residues" evidence="1">
    <location>
        <begin position="10"/>
        <end position="23"/>
    </location>
</feature>
<name>A0A8T0X1T8_PANVG</name>
<protein>
    <submittedName>
        <fullName evidence="2">Uncharacterized protein</fullName>
    </submittedName>
</protein>
<dbReference type="Proteomes" id="UP000823388">
    <property type="component" value="Chromosome 1N"/>
</dbReference>
<evidence type="ECO:0000256" key="1">
    <source>
        <dbReference type="SAM" id="MobiDB-lite"/>
    </source>
</evidence>
<evidence type="ECO:0000313" key="3">
    <source>
        <dbReference type="Proteomes" id="UP000823388"/>
    </source>
</evidence>
<feature type="region of interest" description="Disordered" evidence="1">
    <location>
        <begin position="1"/>
        <end position="23"/>
    </location>
</feature>
<dbReference type="EMBL" id="CM029038">
    <property type="protein sequence ID" value="KAG2652747.1"/>
    <property type="molecule type" value="Genomic_DNA"/>
</dbReference>
<evidence type="ECO:0000313" key="2">
    <source>
        <dbReference type="EMBL" id="KAG2652747.1"/>
    </source>
</evidence>
<gene>
    <name evidence="2" type="ORF">PVAP13_1NG377100</name>
</gene>
<reference evidence="2" key="1">
    <citation type="submission" date="2020-05" db="EMBL/GenBank/DDBJ databases">
        <title>WGS assembly of Panicum virgatum.</title>
        <authorList>
            <person name="Lovell J.T."/>
            <person name="Jenkins J."/>
            <person name="Shu S."/>
            <person name="Juenger T.E."/>
            <person name="Schmutz J."/>
        </authorList>
    </citation>
    <scope>NUCLEOTIDE SEQUENCE</scope>
    <source>
        <strain evidence="2">AP13</strain>
    </source>
</reference>
<sequence length="128" mass="14133">MPHAAVRIDGGWDRHPRRPPPDSKGRLLLQQIISSSCYSLMVVGAGWGGSKSDGSLAMGCLRGMRFRGFNVGSSPNQILLHAILLVFRIFAPHWSLIQPPIAVTHECFCIHSILQLAIVRKYQSSEVD</sequence>
<comment type="caution">
    <text evidence="2">The sequence shown here is derived from an EMBL/GenBank/DDBJ whole genome shotgun (WGS) entry which is preliminary data.</text>
</comment>
<keyword evidence="3" id="KW-1185">Reference proteome</keyword>
<organism evidence="2 3">
    <name type="scientific">Panicum virgatum</name>
    <name type="common">Blackwell switchgrass</name>
    <dbReference type="NCBI Taxonomy" id="38727"/>
    <lineage>
        <taxon>Eukaryota</taxon>
        <taxon>Viridiplantae</taxon>
        <taxon>Streptophyta</taxon>
        <taxon>Embryophyta</taxon>
        <taxon>Tracheophyta</taxon>
        <taxon>Spermatophyta</taxon>
        <taxon>Magnoliopsida</taxon>
        <taxon>Liliopsida</taxon>
        <taxon>Poales</taxon>
        <taxon>Poaceae</taxon>
        <taxon>PACMAD clade</taxon>
        <taxon>Panicoideae</taxon>
        <taxon>Panicodae</taxon>
        <taxon>Paniceae</taxon>
        <taxon>Panicinae</taxon>
        <taxon>Panicum</taxon>
        <taxon>Panicum sect. Hiantes</taxon>
    </lineage>
</organism>
<dbReference type="AlphaFoldDB" id="A0A8T0X1T8"/>
<proteinExistence type="predicted"/>
<accession>A0A8T0X1T8</accession>